<keyword evidence="7" id="KW-0464">Manganese</keyword>
<dbReference type="SMART" id="SM01274">
    <property type="entry name" value="malic"/>
    <property type="match status" value="1"/>
</dbReference>
<dbReference type="Gene3D" id="3.40.50.720">
    <property type="entry name" value="NAD(P)-binding Rossmann-like Domain"/>
    <property type="match status" value="1"/>
</dbReference>
<feature type="binding site" evidence="14">
    <location>
        <position position="249"/>
    </location>
    <ligand>
        <name>a divalent metal cation</name>
        <dbReference type="ChEBI" id="CHEBI:60240"/>
    </ligand>
</feature>
<dbReference type="GO" id="GO:0004470">
    <property type="term" value="F:malic enzyme activity"/>
    <property type="evidence" value="ECO:0007669"/>
    <property type="project" value="InterPro"/>
</dbReference>
<evidence type="ECO:0000313" key="18">
    <source>
        <dbReference type="EMBL" id="SDG65425.1"/>
    </source>
</evidence>
<proteinExistence type="inferred from homology"/>
<dbReference type="PIRSF" id="PIRSF000106">
    <property type="entry name" value="ME"/>
    <property type="match status" value="1"/>
</dbReference>
<dbReference type="GO" id="GO:0051287">
    <property type="term" value="F:NAD binding"/>
    <property type="evidence" value="ECO:0007669"/>
    <property type="project" value="InterPro"/>
</dbReference>
<keyword evidence="19" id="KW-1185">Reference proteome</keyword>
<evidence type="ECO:0000256" key="7">
    <source>
        <dbReference type="ARBA" id="ARBA00023211"/>
    </source>
</evidence>
<evidence type="ECO:0000259" key="17">
    <source>
        <dbReference type="SMART" id="SM01274"/>
    </source>
</evidence>
<evidence type="ECO:0000256" key="5">
    <source>
        <dbReference type="ARBA" id="ARBA00023002"/>
    </source>
</evidence>
<evidence type="ECO:0000256" key="3">
    <source>
        <dbReference type="ARBA" id="ARBA00011738"/>
    </source>
</evidence>
<feature type="binding site" evidence="14">
    <location>
        <position position="248"/>
    </location>
    <ligand>
        <name>a divalent metal cation</name>
        <dbReference type="ChEBI" id="CHEBI:60240"/>
    </ligand>
</feature>
<evidence type="ECO:0000256" key="2">
    <source>
        <dbReference type="ARBA" id="ARBA00008785"/>
    </source>
</evidence>
<dbReference type="FunFam" id="3.40.50.10380:FF:000001">
    <property type="entry name" value="NAD-dependent malic enzyme"/>
    <property type="match status" value="1"/>
</dbReference>
<comment type="subunit">
    <text evidence="3">Homodimer.</text>
</comment>
<accession>A0A1G7W088</accession>
<dbReference type="SMART" id="SM00919">
    <property type="entry name" value="Malic_M"/>
    <property type="match status" value="1"/>
</dbReference>
<dbReference type="EMBL" id="FNCY01000001">
    <property type="protein sequence ID" value="SDG65425.1"/>
    <property type="molecule type" value="Genomic_DNA"/>
</dbReference>
<dbReference type="Pfam" id="PF00390">
    <property type="entry name" value="malic"/>
    <property type="match status" value="1"/>
</dbReference>
<evidence type="ECO:0000256" key="9">
    <source>
        <dbReference type="ARBA" id="ARBA00051739"/>
    </source>
</evidence>
<gene>
    <name evidence="18" type="ORF">SAMN05660652_00368</name>
</gene>
<dbReference type="PRINTS" id="PR00072">
    <property type="entry name" value="MALOXRDTASE"/>
</dbReference>
<dbReference type="OrthoDB" id="3314528at2"/>
<evidence type="ECO:0000256" key="13">
    <source>
        <dbReference type="PIRSR" id="PIRSR000106-2"/>
    </source>
</evidence>
<dbReference type="NCBIfam" id="NF010052">
    <property type="entry name" value="PRK13529.1"/>
    <property type="match status" value="1"/>
</dbReference>
<evidence type="ECO:0000256" key="6">
    <source>
        <dbReference type="ARBA" id="ARBA00023027"/>
    </source>
</evidence>
<comment type="similarity">
    <text evidence="2 15">Belongs to the malic enzymes family.</text>
</comment>
<keyword evidence="4 14" id="KW-0479">Metal-binding</keyword>
<dbReference type="InterPro" id="IPR046346">
    <property type="entry name" value="Aminoacid_DH-like_N_sf"/>
</dbReference>
<evidence type="ECO:0000256" key="10">
    <source>
        <dbReference type="ARBA" id="ARBA00066983"/>
    </source>
</evidence>
<dbReference type="PANTHER" id="PTHR23406">
    <property type="entry name" value="MALIC ENZYME-RELATED"/>
    <property type="match status" value="1"/>
</dbReference>
<comment type="catalytic activity">
    <reaction evidence="9">
        <text>(S)-malate + H(+) = (S)-lactate + CO2</text>
        <dbReference type="Rhea" id="RHEA:46276"/>
        <dbReference type="ChEBI" id="CHEBI:15378"/>
        <dbReference type="ChEBI" id="CHEBI:15589"/>
        <dbReference type="ChEBI" id="CHEBI:16526"/>
        <dbReference type="ChEBI" id="CHEBI:16651"/>
        <dbReference type="EC" id="4.1.1.101"/>
    </reaction>
</comment>
<dbReference type="Gene3D" id="3.40.50.10380">
    <property type="entry name" value="Malic enzyme, N-terminal domain"/>
    <property type="match status" value="1"/>
</dbReference>
<name>A0A1G7W088_9RHOO</name>
<feature type="binding site" evidence="13">
    <location>
        <position position="421"/>
    </location>
    <ligand>
        <name>(S)-malate</name>
        <dbReference type="ChEBI" id="CHEBI:15589"/>
    </ligand>
</feature>
<evidence type="ECO:0000256" key="14">
    <source>
        <dbReference type="PIRSR" id="PIRSR000106-3"/>
    </source>
</evidence>
<evidence type="ECO:0000256" key="11">
    <source>
        <dbReference type="ARBA" id="ARBA00074565"/>
    </source>
</evidence>
<dbReference type="GO" id="GO:0006108">
    <property type="term" value="P:malate metabolic process"/>
    <property type="evidence" value="ECO:0007669"/>
    <property type="project" value="TreeGrafter"/>
</dbReference>
<keyword evidence="6" id="KW-0520">NAD</keyword>
<dbReference type="GO" id="GO:0016616">
    <property type="term" value="F:oxidoreductase activity, acting on the CH-OH group of donors, NAD or NADP as acceptor"/>
    <property type="evidence" value="ECO:0007669"/>
    <property type="project" value="InterPro"/>
</dbReference>
<dbReference type="GO" id="GO:0043464">
    <property type="term" value="P:malolactic fermentation"/>
    <property type="evidence" value="ECO:0007669"/>
    <property type="project" value="UniProtKB-ARBA"/>
</dbReference>
<keyword evidence="5" id="KW-0560">Oxidoreductase</keyword>
<feature type="domain" description="Malic enzyme N-terminal" evidence="17">
    <location>
        <begin position="83"/>
        <end position="263"/>
    </location>
</feature>
<feature type="binding site" evidence="14">
    <location>
        <position position="272"/>
    </location>
    <ligand>
        <name>a divalent metal cation</name>
        <dbReference type="ChEBI" id="CHEBI:60240"/>
    </ligand>
</feature>
<evidence type="ECO:0000256" key="15">
    <source>
        <dbReference type="RuleBase" id="RU003427"/>
    </source>
</evidence>
<evidence type="ECO:0000256" key="8">
    <source>
        <dbReference type="ARBA" id="ARBA00023239"/>
    </source>
</evidence>
<keyword evidence="8" id="KW-0456">Lyase</keyword>
<dbReference type="GO" id="GO:0043883">
    <property type="term" value="F:malolactic enzyme activity"/>
    <property type="evidence" value="ECO:0007669"/>
    <property type="project" value="UniProtKB-EC"/>
</dbReference>
<feature type="active site" description="Proton acceptor" evidence="12">
    <location>
        <position position="177"/>
    </location>
</feature>
<dbReference type="InterPro" id="IPR012301">
    <property type="entry name" value="Malic_N_dom"/>
</dbReference>
<dbReference type="SUPFAM" id="SSF53223">
    <property type="entry name" value="Aminoacid dehydrogenase-like, N-terminal domain"/>
    <property type="match status" value="1"/>
</dbReference>
<feature type="binding site" evidence="13">
    <location>
        <position position="465"/>
    </location>
    <ligand>
        <name>(S)-malate</name>
        <dbReference type="ChEBI" id="CHEBI:15589"/>
    </ligand>
</feature>
<reference evidence="18 19" key="1">
    <citation type="submission" date="2016-10" db="EMBL/GenBank/DDBJ databases">
        <authorList>
            <person name="de Groot N.N."/>
        </authorList>
    </citation>
    <scope>NUCLEOTIDE SEQUENCE [LARGE SCALE GENOMIC DNA]</scope>
    <source>
        <strain evidence="18 19">DSM 5885</strain>
    </source>
</reference>
<comment type="cofactor">
    <cofactor evidence="14">
        <name>Mg(2+)</name>
        <dbReference type="ChEBI" id="CHEBI:18420"/>
    </cofactor>
    <cofactor evidence="14">
        <name>Mn(2+)</name>
        <dbReference type="ChEBI" id="CHEBI:29035"/>
    </cofactor>
    <text evidence="14">Divalent metal cations. Prefers magnesium or manganese.</text>
</comment>
<dbReference type="InterPro" id="IPR015884">
    <property type="entry name" value="Malic_enzyme_CS"/>
</dbReference>
<dbReference type="AlphaFoldDB" id="A0A1G7W088"/>
<evidence type="ECO:0000256" key="4">
    <source>
        <dbReference type="ARBA" id="ARBA00022723"/>
    </source>
</evidence>
<dbReference type="InterPro" id="IPR012302">
    <property type="entry name" value="Malic_NAD-bd"/>
</dbReference>
<comment type="cofactor">
    <cofactor evidence="1">
        <name>Mn(2+)</name>
        <dbReference type="ChEBI" id="CHEBI:29035"/>
    </cofactor>
</comment>
<protein>
    <recommendedName>
        <fullName evidence="11">Malolactic enzyme</fullName>
        <ecNumber evidence="10">4.1.1.101</ecNumber>
    </recommendedName>
</protein>
<organism evidence="18 19">
    <name type="scientific">Propionivibrio dicarboxylicus</name>
    <dbReference type="NCBI Taxonomy" id="83767"/>
    <lineage>
        <taxon>Bacteria</taxon>
        <taxon>Pseudomonadati</taxon>
        <taxon>Pseudomonadota</taxon>
        <taxon>Betaproteobacteria</taxon>
        <taxon>Rhodocyclales</taxon>
        <taxon>Rhodocyclaceae</taxon>
        <taxon>Propionivibrio</taxon>
    </lineage>
</organism>
<evidence type="ECO:0000259" key="16">
    <source>
        <dbReference type="SMART" id="SM00919"/>
    </source>
</evidence>
<dbReference type="InterPro" id="IPR037062">
    <property type="entry name" value="Malic_N_dom_sf"/>
</dbReference>
<dbReference type="InterPro" id="IPR036291">
    <property type="entry name" value="NAD(P)-bd_dom_sf"/>
</dbReference>
<dbReference type="PROSITE" id="PS00331">
    <property type="entry name" value="MALIC_ENZYMES"/>
    <property type="match status" value="1"/>
</dbReference>
<feature type="domain" description="Malic enzyme NAD-binding" evidence="16">
    <location>
        <begin position="273"/>
        <end position="534"/>
    </location>
</feature>
<dbReference type="PANTHER" id="PTHR23406:SF34">
    <property type="entry name" value="NAD-DEPENDENT MALIC ENZYME, MITOCHONDRIAL"/>
    <property type="match status" value="1"/>
</dbReference>
<dbReference type="SUPFAM" id="SSF51735">
    <property type="entry name" value="NAD(P)-binding Rossmann-fold domains"/>
    <property type="match status" value="1"/>
</dbReference>
<evidence type="ECO:0000256" key="12">
    <source>
        <dbReference type="PIRSR" id="PIRSR000106-1"/>
    </source>
</evidence>
<evidence type="ECO:0000313" key="19">
    <source>
        <dbReference type="Proteomes" id="UP000198607"/>
    </source>
</evidence>
<feature type="binding site" evidence="13">
    <location>
        <position position="159"/>
    </location>
    <ligand>
        <name>(S)-malate</name>
        <dbReference type="ChEBI" id="CHEBI:15589"/>
    </ligand>
</feature>
<dbReference type="FunFam" id="3.40.50.720:FF:000182">
    <property type="entry name" value="NAD-dependent malic enzyme"/>
    <property type="match status" value="1"/>
</dbReference>
<dbReference type="Pfam" id="PF03949">
    <property type="entry name" value="Malic_M"/>
    <property type="match status" value="1"/>
</dbReference>
<evidence type="ECO:0000256" key="1">
    <source>
        <dbReference type="ARBA" id="ARBA00001936"/>
    </source>
</evidence>
<dbReference type="Proteomes" id="UP000198607">
    <property type="component" value="Unassembled WGS sequence"/>
</dbReference>
<sequence length="571" mass="62501">MVSTHSADTVGSLGLSLRGYDLLDNPLYNEGTAFTQEERDGFGLNGLLPPHVFSIDEQIKRRMDALRALPTDFDRHVFMRELQDTNETLYYALLTRNIEELLPIIYTPSVGLGCQRFSRIYKRPRGLFLSLPHKDRLDEIFANPRFDTVECIVVTDGERILGLGDLGAGGMGIPIGKLAIYSAAGGINPATTLPITLDVGTNNAILLEDPMYIGLHQRRTTGQAYDDFIEAFVQAVMKRWPNVLLQWEDFHKTNASRLLERYRDLLCCFNDDIQGTASVTTGALMAAVQITGEALVDQRIVILGGGSAGIGIADLIKRAMVEAGLSDSDAARRFHIVGRHGLVTDATENLEPFQKAFVQDRRYVADWQLDQAGQIALLDVVRNVKPTVLVGVSGQAGVFTETIIREMARHVARPIIFPLSNPTACVEAQPASVIEWTDGRAIVGTGSPFAPFEFQGKTHTFAQTNNSYIFPGVGLATLAVKARRVSDGMFLAAARALAALSPARTQVGAALLPPLNEMPRVSRDIAVAVARQARAEGLTADLSDAQIDALIDAKFWRPEYSPYHYVEGGHR</sequence>
<dbReference type="GO" id="GO:0046872">
    <property type="term" value="F:metal ion binding"/>
    <property type="evidence" value="ECO:0007669"/>
    <property type="project" value="UniProtKB-KW"/>
</dbReference>
<dbReference type="EC" id="4.1.1.101" evidence="10"/>
<dbReference type="InterPro" id="IPR001891">
    <property type="entry name" value="Malic_OxRdtase"/>
</dbReference>
<dbReference type="STRING" id="83767.SAMN05660652_00368"/>
<feature type="active site" description="Proton donor" evidence="12">
    <location>
        <position position="106"/>
    </location>
</feature>